<organism evidence="2 3">
    <name type="scientific">Terrihabitans soli</name>
    <dbReference type="NCBI Taxonomy" id="708113"/>
    <lineage>
        <taxon>Bacteria</taxon>
        <taxon>Pseudomonadati</taxon>
        <taxon>Pseudomonadota</taxon>
        <taxon>Alphaproteobacteria</taxon>
        <taxon>Hyphomicrobiales</taxon>
        <taxon>Terrihabitans</taxon>
    </lineage>
</organism>
<dbReference type="EMBL" id="AP023361">
    <property type="protein sequence ID" value="BCJ91118.1"/>
    <property type="molecule type" value="Genomic_DNA"/>
</dbReference>
<gene>
    <name evidence="2" type="ORF">IZ6_18530</name>
</gene>
<dbReference type="Proteomes" id="UP000515317">
    <property type="component" value="Chromosome"/>
</dbReference>
<evidence type="ECO:0000256" key="1">
    <source>
        <dbReference type="SAM" id="SignalP"/>
    </source>
</evidence>
<protein>
    <submittedName>
        <fullName evidence="2">Uncharacterized protein</fullName>
    </submittedName>
</protein>
<evidence type="ECO:0000313" key="3">
    <source>
        <dbReference type="Proteomes" id="UP000515317"/>
    </source>
</evidence>
<keyword evidence="1" id="KW-0732">Signal</keyword>
<dbReference type="RefSeq" id="WP_222874788.1">
    <property type="nucleotide sequence ID" value="NZ_AP023361.1"/>
</dbReference>
<sequence>MLKSMSRPAAAALAVAIGLTSVAHAAPLSIWSASRDASVSTPSVQDVQYRRYRHHRHHDGISPGAAAAIGIGAVAVGAAIASQNRYYDDGYYDEGPTYYEGRSSYCDNSNKPKHYPAPAGC</sequence>
<evidence type="ECO:0000313" key="2">
    <source>
        <dbReference type="EMBL" id="BCJ91118.1"/>
    </source>
</evidence>
<feature type="chain" id="PRO_5027999309" evidence="1">
    <location>
        <begin position="26"/>
        <end position="121"/>
    </location>
</feature>
<proteinExistence type="predicted"/>
<name>A0A6S6QX42_9HYPH</name>
<feature type="signal peptide" evidence="1">
    <location>
        <begin position="1"/>
        <end position="25"/>
    </location>
</feature>
<dbReference type="AlphaFoldDB" id="A0A6S6QX42"/>
<keyword evidence="3" id="KW-1185">Reference proteome</keyword>
<reference evidence="2 3" key="1">
    <citation type="submission" date="2020-08" db="EMBL/GenBank/DDBJ databases">
        <title>Genome sequence of Rhizobiales bacterium strain IZ6.</title>
        <authorList>
            <person name="Nakai R."/>
            <person name="Naganuma T."/>
        </authorList>
    </citation>
    <scope>NUCLEOTIDE SEQUENCE [LARGE SCALE GENOMIC DNA]</scope>
    <source>
        <strain evidence="2 3">IZ6</strain>
    </source>
</reference>
<accession>A0A6S6QX42</accession>
<dbReference type="KEGG" id="tso:IZ6_18530"/>